<dbReference type="InterPro" id="IPR036102">
    <property type="entry name" value="OsmC/Ohrsf"/>
</dbReference>
<organism evidence="1 2">
    <name type="scientific">Georgenia muralis</name>
    <dbReference type="NCBI Taxonomy" id="154117"/>
    <lineage>
        <taxon>Bacteria</taxon>
        <taxon>Bacillati</taxon>
        <taxon>Actinomycetota</taxon>
        <taxon>Actinomycetes</taxon>
        <taxon>Micrococcales</taxon>
        <taxon>Bogoriellaceae</taxon>
        <taxon>Georgenia</taxon>
    </lineage>
</organism>
<dbReference type="RefSeq" id="WP_123915658.1">
    <property type="nucleotide sequence ID" value="NZ_RKRA01000001.1"/>
</dbReference>
<dbReference type="Pfam" id="PF02566">
    <property type="entry name" value="OsmC"/>
    <property type="match status" value="1"/>
</dbReference>
<evidence type="ECO:0000313" key="2">
    <source>
        <dbReference type="Proteomes" id="UP000280726"/>
    </source>
</evidence>
<name>A0A3N4Z027_9MICO</name>
<keyword evidence="2" id="KW-1185">Reference proteome</keyword>
<dbReference type="InterPro" id="IPR003718">
    <property type="entry name" value="OsmC/Ohr_fam"/>
</dbReference>
<proteinExistence type="predicted"/>
<accession>A0A3N4Z027</accession>
<evidence type="ECO:0000313" key="1">
    <source>
        <dbReference type="EMBL" id="RPF26699.1"/>
    </source>
</evidence>
<dbReference type="Proteomes" id="UP000280726">
    <property type="component" value="Unassembled WGS sequence"/>
</dbReference>
<dbReference type="SUPFAM" id="SSF82784">
    <property type="entry name" value="OsmC-like"/>
    <property type="match status" value="1"/>
</dbReference>
<dbReference type="Gene3D" id="3.30.300.20">
    <property type="match status" value="1"/>
</dbReference>
<reference evidence="1 2" key="1">
    <citation type="submission" date="2018-11" db="EMBL/GenBank/DDBJ databases">
        <title>Sequencing the genomes of 1000 actinobacteria strains.</title>
        <authorList>
            <person name="Klenk H.-P."/>
        </authorList>
    </citation>
    <scope>NUCLEOTIDE SEQUENCE [LARGE SCALE GENOMIC DNA]</scope>
    <source>
        <strain evidence="1 2">DSM 14418</strain>
    </source>
</reference>
<dbReference type="EMBL" id="RKRA01000001">
    <property type="protein sequence ID" value="RPF26699.1"/>
    <property type="molecule type" value="Genomic_DNA"/>
</dbReference>
<comment type="caution">
    <text evidence="1">The sequence shown here is derived from an EMBL/GenBank/DDBJ whole genome shotgun (WGS) entry which is preliminary data.</text>
</comment>
<protein>
    <submittedName>
        <fullName evidence="1">Putative OsmC-like protein</fullName>
    </submittedName>
</protein>
<dbReference type="AlphaFoldDB" id="A0A3N4Z027"/>
<dbReference type="OrthoDB" id="1358603at2"/>
<gene>
    <name evidence="1" type="ORF">EDD32_1148</name>
</gene>
<sequence length="139" mass="14086">MGYEVEVRNVDGQVTALGSAGPYTLVVDRPRDQGGGGRGLSGGQLLHLAVAGCVSNDLFREAAARGITLRRVVVTADGGFAGDPAVSTGIVYDVEVEGDADDETLAALVGHVDAIAEIPGSLRAGAAVTLGRARVRGTE</sequence>
<dbReference type="InterPro" id="IPR015946">
    <property type="entry name" value="KH_dom-like_a/b"/>
</dbReference>